<feature type="chain" id="PRO_5046386753" evidence="1">
    <location>
        <begin position="26"/>
        <end position="252"/>
    </location>
</feature>
<reference evidence="2 3" key="1">
    <citation type="submission" date="2021-07" db="EMBL/GenBank/DDBJ databases">
        <title>Shewanella sp. nov, isolated from SCS.</title>
        <authorList>
            <person name="Cao W.R."/>
        </authorList>
    </citation>
    <scope>NUCLEOTIDE SEQUENCE [LARGE SCALE GENOMIC DNA]</scope>
    <source>
        <strain evidence="2 3">NR704-98</strain>
    </source>
</reference>
<name>A0ABS7E7T3_9GAMM</name>
<organism evidence="2 3">
    <name type="scientific">Shewanella nanhaiensis</name>
    <dbReference type="NCBI Taxonomy" id="2864872"/>
    <lineage>
        <taxon>Bacteria</taxon>
        <taxon>Pseudomonadati</taxon>
        <taxon>Pseudomonadota</taxon>
        <taxon>Gammaproteobacteria</taxon>
        <taxon>Alteromonadales</taxon>
        <taxon>Shewanellaceae</taxon>
        <taxon>Shewanella</taxon>
    </lineage>
</organism>
<comment type="caution">
    <text evidence="2">The sequence shown here is derived from an EMBL/GenBank/DDBJ whole genome shotgun (WGS) entry which is preliminary data.</text>
</comment>
<proteinExistence type="predicted"/>
<protein>
    <submittedName>
        <fullName evidence="2">DUF4097 domain-containing protein</fullName>
    </submittedName>
</protein>
<gene>
    <name evidence="2" type="ORF">K0625_15585</name>
</gene>
<evidence type="ECO:0000256" key="1">
    <source>
        <dbReference type="SAM" id="SignalP"/>
    </source>
</evidence>
<evidence type="ECO:0000313" key="3">
    <source>
        <dbReference type="Proteomes" id="UP001195963"/>
    </source>
</evidence>
<keyword evidence="3" id="KW-1185">Reference proteome</keyword>
<dbReference type="Proteomes" id="UP001195963">
    <property type="component" value="Unassembled WGS sequence"/>
</dbReference>
<sequence length="252" mass="26140">MTLRPIAAVSLTALLLSACIINVNGAGRTPTEHTHQSLQLDSHGLDELVAETGAGALEIQGVVGLSHIKLEADIYTYEGIDPILTLEKRGDTARLVADFDSYKVSGNSPYIDLVVKVPAEMKMDIDDGSGSIKIQGSSADIDVKDGSGSMEIEGGKNLNIEDGSGSITLSDVNGNITLDDGSGSIEIMQVNGDVSVNDGSGSLSIEKVQGFVTIDDGSGSINVMDTKGLKIIEAGSGSLSFDNIDGKVSLKQ</sequence>
<feature type="signal peptide" evidence="1">
    <location>
        <begin position="1"/>
        <end position="25"/>
    </location>
</feature>
<dbReference type="RefSeq" id="WP_220110532.1">
    <property type="nucleotide sequence ID" value="NZ_JAHZST010000011.1"/>
</dbReference>
<keyword evidence="1" id="KW-0732">Signal</keyword>
<accession>A0ABS7E7T3</accession>
<dbReference type="PROSITE" id="PS51257">
    <property type="entry name" value="PROKAR_LIPOPROTEIN"/>
    <property type="match status" value="1"/>
</dbReference>
<evidence type="ECO:0000313" key="2">
    <source>
        <dbReference type="EMBL" id="MBW8185082.1"/>
    </source>
</evidence>
<dbReference type="EMBL" id="JAHZST010000011">
    <property type="protein sequence ID" value="MBW8185082.1"/>
    <property type="molecule type" value="Genomic_DNA"/>
</dbReference>